<keyword evidence="8" id="KW-1185">Reference proteome</keyword>
<name>A0AA39F3M7_MICHY</name>
<evidence type="ECO:0000256" key="5">
    <source>
        <dbReference type="ARBA" id="ARBA00023319"/>
    </source>
</evidence>
<protein>
    <recommendedName>
        <fullName evidence="6">Ig-like domain-containing protein</fullName>
    </recommendedName>
</protein>
<dbReference type="Proteomes" id="UP001168972">
    <property type="component" value="Unassembled WGS sequence"/>
</dbReference>
<dbReference type="GO" id="GO:0050839">
    <property type="term" value="F:cell adhesion molecule binding"/>
    <property type="evidence" value="ECO:0007669"/>
    <property type="project" value="TreeGrafter"/>
</dbReference>
<comment type="subcellular location">
    <subcellularLocation>
        <location evidence="1">Membrane</location>
        <topology evidence="1">Single-pass type I membrane protein</topology>
    </subcellularLocation>
</comment>
<keyword evidence="4" id="KW-0325">Glycoprotein</keyword>
<dbReference type="CDD" id="cd00096">
    <property type="entry name" value="Ig"/>
    <property type="match status" value="1"/>
</dbReference>
<feature type="domain" description="Ig-like" evidence="6">
    <location>
        <begin position="249"/>
        <end position="356"/>
    </location>
</feature>
<evidence type="ECO:0000259" key="6">
    <source>
        <dbReference type="PROSITE" id="PS50835"/>
    </source>
</evidence>
<evidence type="ECO:0000256" key="3">
    <source>
        <dbReference type="ARBA" id="ARBA00023157"/>
    </source>
</evidence>
<evidence type="ECO:0000256" key="4">
    <source>
        <dbReference type="ARBA" id="ARBA00023180"/>
    </source>
</evidence>
<dbReference type="GO" id="GO:0098609">
    <property type="term" value="P:cell-cell adhesion"/>
    <property type="evidence" value="ECO:0007669"/>
    <property type="project" value="TreeGrafter"/>
</dbReference>
<reference evidence="7" key="2">
    <citation type="submission" date="2023-03" db="EMBL/GenBank/DDBJ databases">
        <authorList>
            <person name="Inwood S.N."/>
            <person name="Skelly J.G."/>
            <person name="Guhlin J."/>
            <person name="Harrop T.W.R."/>
            <person name="Goldson S.G."/>
            <person name="Dearden P.K."/>
        </authorList>
    </citation>
    <scope>NUCLEOTIDE SEQUENCE</scope>
    <source>
        <strain evidence="7">Lincoln</strain>
        <tissue evidence="7">Whole body</tissue>
    </source>
</reference>
<accession>A0AA39F3M7</accession>
<proteinExistence type="predicted"/>
<dbReference type="SUPFAM" id="SSF48726">
    <property type="entry name" value="Immunoglobulin"/>
    <property type="match status" value="3"/>
</dbReference>
<dbReference type="PANTHER" id="PTHR11640">
    <property type="entry name" value="NEPHRIN"/>
    <property type="match status" value="1"/>
</dbReference>
<dbReference type="PROSITE" id="PS50835">
    <property type="entry name" value="IG_LIKE"/>
    <property type="match status" value="3"/>
</dbReference>
<feature type="domain" description="Ig-like" evidence="6">
    <location>
        <begin position="117"/>
        <end position="242"/>
    </location>
</feature>
<dbReference type="InterPro" id="IPR036179">
    <property type="entry name" value="Ig-like_dom_sf"/>
</dbReference>
<keyword evidence="5" id="KW-0393">Immunoglobulin domain</keyword>
<feature type="domain" description="Ig-like" evidence="6">
    <location>
        <begin position="363"/>
        <end position="435"/>
    </location>
</feature>
<dbReference type="SMART" id="SM00408">
    <property type="entry name" value="IGc2"/>
    <property type="match status" value="3"/>
</dbReference>
<comment type="caution">
    <text evidence="7">The sequence shown here is derived from an EMBL/GenBank/DDBJ whole genome shotgun (WGS) entry which is preliminary data.</text>
</comment>
<keyword evidence="2" id="KW-0472">Membrane</keyword>
<evidence type="ECO:0000256" key="2">
    <source>
        <dbReference type="ARBA" id="ARBA00023136"/>
    </source>
</evidence>
<dbReference type="InterPro" id="IPR051275">
    <property type="entry name" value="Cell_adhesion_signaling"/>
</dbReference>
<dbReference type="PANTHER" id="PTHR11640:SF155">
    <property type="entry name" value="IG-LIKE DOMAIN-CONTAINING PROTEIN"/>
    <property type="match status" value="1"/>
</dbReference>
<evidence type="ECO:0000313" key="7">
    <source>
        <dbReference type="EMBL" id="KAK0162332.1"/>
    </source>
</evidence>
<dbReference type="InterPro" id="IPR003599">
    <property type="entry name" value="Ig_sub"/>
</dbReference>
<evidence type="ECO:0000256" key="1">
    <source>
        <dbReference type="ARBA" id="ARBA00004479"/>
    </source>
</evidence>
<dbReference type="InterPro" id="IPR007110">
    <property type="entry name" value="Ig-like_dom"/>
</dbReference>
<organism evidence="7 8">
    <name type="scientific">Microctonus hyperodae</name>
    <name type="common">Parasitoid wasp</name>
    <dbReference type="NCBI Taxonomy" id="165561"/>
    <lineage>
        <taxon>Eukaryota</taxon>
        <taxon>Metazoa</taxon>
        <taxon>Ecdysozoa</taxon>
        <taxon>Arthropoda</taxon>
        <taxon>Hexapoda</taxon>
        <taxon>Insecta</taxon>
        <taxon>Pterygota</taxon>
        <taxon>Neoptera</taxon>
        <taxon>Endopterygota</taxon>
        <taxon>Hymenoptera</taxon>
        <taxon>Apocrita</taxon>
        <taxon>Ichneumonoidea</taxon>
        <taxon>Braconidae</taxon>
        <taxon>Euphorinae</taxon>
        <taxon>Microctonus</taxon>
    </lineage>
</organism>
<keyword evidence="3" id="KW-1015">Disulfide bond</keyword>
<sequence length="544" mass="59069">MHCVLENAKYWLVTPVAIHVSFILLDCPGYKGGSINEARVFALRDRQEGGRRGRRTTTTTTIAPVDAGSVGGAATLTSSFSTSSPHSSLSSLLSDVAEPAALLAPDDQTWFVASTSPSSNFSFTIRNTSELTPTEIVVKPQAKVVLPCELGGNYSKLLPITHGINMSRSYRTPPAKWLHNEKPVDMITIDTRTELSGTGHRYIGDSSTAALHIDSARLEDDGIWRCIIEHEHGELLSGRTVKLFILEAPRGTYLLIDGRRLDPGNQFVPVKEGSELTLECAAEGGNPRSVLSWGMTLSQTTIEGPEQLPDNLTIVSPSPGGHSGAHLKVQRGHHNATIICIARHVTLAVPMNASILLDVQYTPSFAITRFPGFGAPIFEGIPVSLKCEVDSNPFSAPIWQRDNSAPPVEQTDDGWLNFTKISRNDSGWYKCYTKHTLGLFTSAGYFLFVRVPANSNSEMEAEALNGEATDSRKMEVQIGGAVTLECEGGCWGHGTAMDPSGPGPLALDRVIYQDAGEYRCVTPDKNSQNTWRAQLPYYIKVTGK</sequence>
<gene>
    <name evidence="7" type="ORF">PV327_008678</name>
</gene>
<dbReference type="EMBL" id="JAQQBR010001834">
    <property type="protein sequence ID" value="KAK0162332.1"/>
    <property type="molecule type" value="Genomic_DNA"/>
</dbReference>
<dbReference type="Gene3D" id="2.60.40.10">
    <property type="entry name" value="Immunoglobulins"/>
    <property type="match status" value="3"/>
</dbReference>
<dbReference type="GO" id="GO:0005911">
    <property type="term" value="C:cell-cell junction"/>
    <property type="evidence" value="ECO:0007669"/>
    <property type="project" value="TreeGrafter"/>
</dbReference>
<dbReference type="InterPro" id="IPR003598">
    <property type="entry name" value="Ig_sub2"/>
</dbReference>
<dbReference type="InterPro" id="IPR013783">
    <property type="entry name" value="Ig-like_fold"/>
</dbReference>
<reference evidence="7" key="1">
    <citation type="journal article" date="2023" name="bioRxiv">
        <title>Scaffold-level genome assemblies of two parasitoid biocontrol wasps reveal the parthenogenesis mechanism and an associated novel virus.</title>
        <authorList>
            <person name="Inwood S."/>
            <person name="Skelly J."/>
            <person name="Guhlin J."/>
            <person name="Harrop T."/>
            <person name="Goldson S."/>
            <person name="Dearden P."/>
        </authorList>
    </citation>
    <scope>NUCLEOTIDE SEQUENCE</scope>
    <source>
        <strain evidence="7">Lincoln</strain>
        <tissue evidence="7">Whole body</tissue>
    </source>
</reference>
<dbReference type="GO" id="GO:0005886">
    <property type="term" value="C:plasma membrane"/>
    <property type="evidence" value="ECO:0007669"/>
    <property type="project" value="TreeGrafter"/>
</dbReference>
<dbReference type="AlphaFoldDB" id="A0AA39F3M7"/>
<evidence type="ECO:0000313" key="8">
    <source>
        <dbReference type="Proteomes" id="UP001168972"/>
    </source>
</evidence>
<dbReference type="SMART" id="SM00409">
    <property type="entry name" value="IG"/>
    <property type="match status" value="3"/>
</dbReference>